<evidence type="ECO:0000256" key="1">
    <source>
        <dbReference type="SAM" id="MobiDB-lite"/>
    </source>
</evidence>
<gene>
    <name evidence="2" type="ORF">L210DRAFT_988105</name>
</gene>
<protein>
    <recommendedName>
        <fullName evidence="4">Ubiquitin-like domain-containing protein</fullName>
    </recommendedName>
</protein>
<comment type="caution">
    <text evidence="2">The sequence shown here is derived from an EMBL/GenBank/DDBJ whole genome shotgun (WGS) entry which is preliminary data.</text>
</comment>
<feature type="compositionally biased region" description="Basic and acidic residues" evidence="1">
    <location>
        <begin position="93"/>
        <end position="105"/>
    </location>
</feature>
<evidence type="ECO:0008006" key="4">
    <source>
        <dbReference type="Google" id="ProtNLM"/>
    </source>
</evidence>
<dbReference type="Proteomes" id="UP001194468">
    <property type="component" value="Unassembled WGS sequence"/>
</dbReference>
<evidence type="ECO:0000313" key="2">
    <source>
        <dbReference type="EMBL" id="KAF8443832.1"/>
    </source>
</evidence>
<evidence type="ECO:0000313" key="3">
    <source>
        <dbReference type="Proteomes" id="UP001194468"/>
    </source>
</evidence>
<name>A0AAD4BZ73_BOLED</name>
<dbReference type="AlphaFoldDB" id="A0AAD4BZ73"/>
<sequence length="119" mass="13176">MTKTKTLAGKAITLDIKSSDTIDSIKTKIQVRFSFLYILLTQSQTAATFAPLRVSSPLPTPSKKVWCAHLACIFPQAAEVAITSRWTPPLKHSKEPFIDDKKHSLSPDTLADESDSEQF</sequence>
<dbReference type="EMBL" id="WHUW01000007">
    <property type="protein sequence ID" value="KAF8443832.1"/>
    <property type="molecule type" value="Genomic_DNA"/>
</dbReference>
<keyword evidence="3" id="KW-1185">Reference proteome</keyword>
<reference evidence="2" key="1">
    <citation type="submission" date="2019-10" db="EMBL/GenBank/DDBJ databases">
        <authorList>
            <consortium name="DOE Joint Genome Institute"/>
            <person name="Kuo A."/>
            <person name="Miyauchi S."/>
            <person name="Kiss E."/>
            <person name="Drula E."/>
            <person name="Kohler A."/>
            <person name="Sanchez-Garcia M."/>
            <person name="Andreopoulos B."/>
            <person name="Barry K.W."/>
            <person name="Bonito G."/>
            <person name="Buee M."/>
            <person name="Carver A."/>
            <person name="Chen C."/>
            <person name="Cichocki N."/>
            <person name="Clum A."/>
            <person name="Culley D."/>
            <person name="Crous P.W."/>
            <person name="Fauchery L."/>
            <person name="Girlanda M."/>
            <person name="Hayes R."/>
            <person name="Keri Z."/>
            <person name="LaButti K."/>
            <person name="Lipzen A."/>
            <person name="Lombard V."/>
            <person name="Magnuson J."/>
            <person name="Maillard F."/>
            <person name="Morin E."/>
            <person name="Murat C."/>
            <person name="Nolan M."/>
            <person name="Ohm R."/>
            <person name="Pangilinan J."/>
            <person name="Pereira M."/>
            <person name="Perotto S."/>
            <person name="Peter M."/>
            <person name="Riley R."/>
            <person name="Sitrit Y."/>
            <person name="Stielow B."/>
            <person name="Szollosi G."/>
            <person name="Zifcakova L."/>
            <person name="Stursova M."/>
            <person name="Spatafora J.W."/>
            <person name="Tedersoo L."/>
            <person name="Vaario L.-M."/>
            <person name="Yamada A."/>
            <person name="Yan M."/>
            <person name="Wang P."/>
            <person name="Xu J."/>
            <person name="Bruns T."/>
            <person name="Baldrian P."/>
            <person name="Vilgalys R."/>
            <person name="Henrissat B."/>
            <person name="Grigoriev I.V."/>
            <person name="Hibbett D."/>
            <person name="Nagy L.G."/>
            <person name="Martin F.M."/>
        </authorList>
    </citation>
    <scope>NUCLEOTIDE SEQUENCE</scope>
    <source>
        <strain evidence="2">BED1</strain>
    </source>
</reference>
<feature type="compositionally biased region" description="Acidic residues" evidence="1">
    <location>
        <begin position="110"/>
        <end position="119"/>
    </location>
</feature>
<organism evidence="2 3">
    <name type="scientific">Boletus edulis BED1</name>
    <dbReference type="NCBI Taxonomy" id="1328754"/>
    <lineage>
        <taxon>Eukaryota</taxon>
        <taxon>Fungi</taxon>
        <taxon>Dikarya</taxon>
        <taxon>Basidiomycota</taxon>
        <taxon>Agaricomycotina</taxon>
        <taxon>Agaricomycetes</taxon>
        <taxon>Agaricomycetidae</taxon>
        <taxon>Boletales</taxon>
        <taxon>Boletineae</taxon>
        <taxon>Boletaceae</taxon>
        <taxon>Boletoideae</taxon>
        <taxon>Boletus</taxon>
    </lineage>
</organism>
<dbReference type="Gene3D" id="3.10.20.90">
    <property type="entry name" value="Phosphatidylinositol 3-kinase Catalytic Subunit, Chain A, domain 1"/>
    <property type="match status" value="1"/>
</dbReference>
<feature type="region of interest" description="Disordered" evidence="1">
    <location>
        <begin position="93"/>
        <end position="119"/>
    </location>
</feature>
<proteinExistence type="predicted"/>
<reference evidence="2" key="2">
    <citation type="journal article" date="2020" name="Nat. Commun.">
        <title>Large-scale genome sequencing of mycorrhizal fungi provides insights into the early evolution of symbiotic traits.</title>
        <authorList>
            <person name="Miyauchi S."/>
            <person name="Kiss E."/>
            <person name="Kuo A."/>
            <person name="Drula E."/>
            <person name="Kohler A."/>
            <person name="Sanchez-Garcia M."/>
            <person name="Morin E."/>
            <person name="Andreopoulos B."/>
            <person name="Barry K.W."/>
            <person name="Bonito G."/>
            <person name="Buee M."/>
            <person name="Carver A."/>
            <person name="Chen C."/>
            <person name="Cichocki N."/>
            <person name="Clum A."/>
            <person name="Culley D."/>
            <person name="Crous P.W."/>
            <person name="Fauchery L."/>
            <person name="Girlanda M."/>
            <person name="Hayes R.D."/>
            <person name="Keri Z."/>
            <person name="LaButti K."/>
            <person name="Lipzen A."/>
            <person name="Lombard V."/>
            <person name="Magnuson J."/>
            <person name="Maillard F."/>
            <person name="Murat C."/>
            <person name="Nolan M."/>
            <person name="Ohm R.A."/>
            <person name="Pangilinan J."/>
            <person name="Pereira M.F."/>
            <person name="Perotto S."/>
            <person name="Peter M."/>
            <person name="Pfister S."/>
            <person name="Riley R."/>
            <person name="Sitrit Y."/>
            <person name="Stielow J.B."/>
            <person name="Szollosi G."/>
            <person name="Zifcakova L."/>
            <person name="Stursova M."/>
            <person name="Spatafora J.W."/>
            <person name="Tedersoo L."/>
            <person name="Vaario L.M."/>
            <person name="Yamada A."/>
            <person name="Yan M."/>
            <person name="Wang P."/>
            <person name="Xu J."/>
            <person name="Bruns T."/>
            <person name="Baldrian P."/>
            <person name="Vilgalys R."/>
            <person name="Dunand C."/>
            <person name="Henrissat B."/>
            <person name="Grigoriev I.V."/>
            <person name="Hibbett D."/>
            <person name="Nagy L.G."/>
            <person name="Martin F.M."/>
        </authorList>
    </citation>
    <scope>NUCLEOTIDE SEQUENCE</scope>
    <source>
        <strain evidence="2">BED1</strain>
    </source>
</reference>
<accession>A0AAD4BZ73</accession>